<reference evidence="2" key="1">
    <citation type="submission" date="2021-02" db="EMBL/GenBank/DDBJ databases">
        <authorList>
            <person name="Nowell W R."/>
        </authorList>
    </citation>
    <scope>NUCLEOTIDE SEQUENCE</scope>
</reference>
<protein>
    <submittedName>
        <fullName evidence="2">Uncharacterized protein</fullName>
    </submittedName>
</protein>
<dbReference type="EMBL" id="CAJNOJ010000037">
    <property type="protein sequence ID" value="CAF0919018.1"/>
    <property type="molecule type" value="Genomic_DNA"/>
</dbReference>
<dbReference type="PANTHER" id="PTHR35270:SF2">
    <property type="entry name" value="FUSELESS, ISOFORM A"/>
    <property type="match status" value="1"/>
</dbReference>
<feature type="transmembrane region" description="Helical" evidence="1">
    <location>
        <begin position="176"/>
        <end position="200"/>
    </location>
</feature>
<proteinExistence type="predicted"/>
<evidence type="ECO:0000256" key="1">
    <source>
        <dbReference type="SAM" id="Phobius"/>
    </source>
</evidence>
<gene>
    <name evidence="2" type="ORF">EDS130_LOCUS10668</name>
</gene>
<feature type="transmembrane region" description="Helical" evidence="1">
    <location>
        <begin position="138"/>
        <end position="155"/>
    </location>
</feature>
<keyword evidence="1" id="KW-1133">Transmembrane helix</keyword>
<accession>A0A814AS53</accession>
<feature type="transmembrane region" description="Helical" evidence="1">
    <location>
        <begin position="97"/>
        <end position="118"/>
    </location>
</feature>
<evidence type="ECO:0000313" key="3">
    <source>
        <dbReference type="Proteomes" id="UP000663852"/>
    </source>
</evidence>
<dbReference type="PANTHER" id="PTHR35270">
    <property type="entry name" value="FUSELESS, ISOFORM A"/>
    <property type="match status" value="1"/>
</dbReference>
<feature type="transmembrane region" description="Helical" evidence="1">
    <location>
        <begin position="262"/>
        <end position="284"/>
    </location>
</feature>
<dbReference type="Proteomes" id="UP000663852">
    <property type="component" value="Unassembled WGS sequence"/>
</dbReference>
<dbReference type="InterPro" id="IPR032751">
    <property type="entry name" value="Fuseless"/>
</dbReference>
<comment type="caution">
    <text evidence="2">The sequence shown here is derived from an EMBL/GenBank/DDBJ whole genome shotgun (WGS) entry which is preliminary data.</text>
</comment>
<dbReference type="AlphaFoldDB" id="A0A814AS53"/>
<dbReference type="Pfam" id="PF15993">
    <property type="entry name" value="Fuseless"/>
    <property type="match status" value="1"/>
</dbReference>
<keyword evidence="1" id="KW-0472">Membrane</keyword>
<name>A0A814AS53_ADIRI</name>
<sequence>MQYVDEKISISVKKTSSFAWIDYEFIKPSVQISFSYDIHSVIELYEAIMSIIILICIDHQFNYIISKSIFTYPAGIGNIIPSDGSAITRSSDKRRKIFFICEPIFSAFAIFPLIIIFWEAGWNFIIDWLDTSVGQHRVTVPLLYVFSQLILLAIYTTQDHLYGFLAGLKNDFLRVVLLQFHCLISALSYIIQWVSMWTLWDYYTSDEWLPMLLISFAAILAIIILVGHPCDLVCAPFVISYDSVEYNIRIGTPFTIGQMNRYVAHLLNYIFYEYLTSILCILAWRGSYKFLDIHLYPENEIISGIFSLLSGYLLYFTLMYTQVLQNNTAYSTPFLDINFPLFLENLRHICSFFSCVLLWRGFWIVFDEFIVAVSLINGNRFKFYIIAMIISFLILSFMKTASSIHGPMSHIDDEYELFPIYRNCFLSKWFEKKNSSLNEMKSNSRKTTTSDLYTITIF</sequence>
<feature type="transmembrane region" description="Helical" evidence="1">
    <location>
        <begin position="304"/>
        <end position="324"/>
    </location>
</feature>
<feature type="transmembrane region" description="Helical" evidence="1">
    <location>
        <begin position="212"/>
        <end position="241"/>
    </location>
</feature>
<keyword evidence="1" id="KW-0812">Transmembrane</keyword>
<evidence type="ECO:0000313" key="2">
    <source>
        <dbReference type="EMBL" id="CAF0919018.1"/>
    </source>
</evidence>
<dbReference type="OrthoDB" id="45313at2759"/>
<feature type="transmembrane region" description="Helical" evidence="1">
    <location>
        <begin position="381"/>
        <end position="398"/>
    </location>
</feature>
<organism evidence="2 3">
    <name type="scientific">Adineta ricciae</name>
    <name type="common">Rotifer</name>
    <dbReference type="NCBI Taxonomy" id="249248"/>
    <lineage>
        <taxon>Eukaryota</taxon>
        <taxon>Metazoa</taxon>
        <taxon>Spiralia</taxon>
        <taxon>Gnathifera</taxon>
        <taxon>Rotifera</taxon>
        <taxon>Eurotatoria</taxon>
        <taxon>Bdelloidea</taxon>
        <taxon>Adinetida</taxon>
        <taxon>Adinetidae</taxon>
        <taxon>Adineta</taxon>
    </lineage>
</organism>